<name>A0A5A5TAQ8_9CHLR</name>
<protein>
    <submittedName>
        <fullName evidence="3">Uncharacterized protein</fullName>
    </submittedName>
</protein>
<sequence>MFDNLQNAVRFDLKRMIGIHQGRERSDVLLAIVLPAVLMLVSAYTNAWAFTGGNLSFSGPNMINTIDAICRGLFVEALVFSCFKIVKMLCSSGKWYNYPAALVPALVGLVGVVVSSGCGLAWVAKSGSMDWMIKTVSAYLPGWMTGVFQAGIGLLFPVALAVLAIYDISSLIEEHISRGAQLGGLALRVQSAEHHQTMLLQAQKTANNDPNIKNAYQQMAQTNAQQAVDAARRGDYTFGLSTEPLKLTPQQQSSVTRISPPAAYPSLAAPAGAPPMPMGQPPFINGQVTNNPPFMGNTQQLNVGGPAPLPAAPPQKNGLFSWMTGK</sequence>
<accession>A0A5A5TAQ8</accession>
<dbReference type="AlphaFoldDB" id="A0A5A5TAQ8"/>
<reference evidence="3 4" key="1">
    <citation type="submission" date="2019-01" db="EMBL/GenBank/DDBJ databases">
        <title>Draft genome sequence of Dictyobacter sp. Uno17.</title>
        <authorList>
            <person name="Wang C.M."/>
            <person name="Zheng Y."/>
            <person name="Sakai Y."/>
            <person name="Abe K."/>
            <person name="Yokota A."/>
            <person name="Yabe S."/>
        </authorList>
    </citation>
    <scope>NUCLEOTIDE SEQUENCE [LARGE SCALE GENOMIC DNA]</scope>
    <source>
        <strain evidence="3 4">Uno17</strain>
    </source>
</reference>
<keyword evidence="2" id="KW-0812">Transmembrane</keyword>
<keyword evidence="4" id="KW-1185">Reference proteome</keyword>
<dbReference type="EMBL" id="BIXY01000018">
    <property type="protein sequence ID" value="GCF08093.1"/>
    <property type="molecule type" value="Genomic_DNA"/>
</dbReference>
<dbReference type="OrthoDB" id="164213at2"/>
<feature type="region of interest" description="Disordered" evidence="1">
    <location>
        <begin position="306"/>
        <end position="326"/>
    </location>
</feature>
<comment type="caution">
    <text evidence="3">The sequence shown here is derived from an EMBL/GenBank/DDBJ whole genome shotgun (WGS) entry which is preliminary data.</text>
</comment>
<gene>
    <name evidence="3" type="ORF">KDI_16570</name>
</gene>
<organism evidence="3 4">
    <name type="scientific">Dictyobacter arantiisoli</name>
    <dbReference type="NCBI Taxonomy" id="2014874"/>
    <lineage>
        <taxon>Bacteria</taxon>
        <taxon>Bacillati</taxon>
        <taxon>Chloroflexota</taxon>
        <taxon>Ktedonobacteria</taxon>
        <taxon>Ktedonobacterales</taxon>
        <taxon>Dictyobacteraceae</taxon>
        <taxon>Dictyobacter</taxon>
    </lineage>
</organism>
<feature type="transmembrane region" description="Helical" evidence="2">
    <location>
        <begin position="143"/>
        <end position="166"/>
    </location>
</feature>
<keyword evidence="2" id="KW-0472">Membrane</keyword>
<evidence type="ECO:0000256" key="1">
    <source>
        <dbReference type="SAM" id="MobiDB-lite"/>
    </source>
</evidence>
<dbReference type="RefSeq" id="WP_149401089.1">
    <property type="nucleotide sequence ID" value="NZ_BIXY01000018.1"/>
</dbReference>
<keyword evidence="2" id="KW-1133">Transmembrane helix</keyword>
<evidence type="ECO:0000313" key="3">
    <source>
        <dbReference type="EMBL" id="GCF08093.1"/>
    </source>
</evidence>
<dbReference type="Proteomes" id="UP000322530">
    <property type="component" value="Unassembled WGS sequence"/>
</dbReference>
<feature type="transmembrane region" description="Helical" evidence="2">
    <location>
        <begin position="98"/>
        <end position="123"/>
    </location>
</feature>
<feature type="transmembrane region" description="Helical" evidence="2">
    <location>
        <begin position="28"/>
        <end position="50"/>
    </location>
</feature>
<proteinExistence type="predicted"/>
<evidence type="ECO:0000256" key="2">
    <source>
        <dbReference type="SAM" id="Phobius"/>
    </source>
</evidence>
<evidence type="ECO:0000313" key="4">
    <source>
        <dbReference type="Proteomes" id="UP000322530"/>
    </source>
</evidence>